<gene>
    <name evidence="2" type="ORF">DM860_016745</name>
</gene>
<sequence length="150" mass="16755">MPPFLPPYLRYFLPLLLLLFPPFLYVALGLLFRGSDRLSSPFHALSFLQTGRRREKKKVPKEIQATSLNDPRITRSSIHRPDPSVLDPFPRDCSIAIAIKLHLAKKLAGGGSCCGPVIRLSRAIFPASDFEGQFSSGNYRLWKLVCISGS</sequence>
<keyword evidence="1" id="KW-1133">Transmembrane helix</keyword>
<proteinExistence type="predicted"/>
<accession>A0A328DD53</accession>
<feature type="transmembrane region" description="Helical" evidence="1">
    <location>
        <begin position="12"/>
        <end position="32"/>
    </location>
</feature>
<dbReference type="EMBL" id="NQVE01000170">
    <property type="protein sequence ID" value="RAL42458.1"/>
    <property type="molecule type" value="Genomic_DNA"/>
</dbReference>
<keyword evidence="3" id="KW-1185">Reference proteome</keyword>
<evidence type="ECO:0000256" key="1">
    <source>
        <dbReference type="SAM" id="Phobius"/>
    </source>
</evidence>
<organism evidence="2 3">
    <name type="scientific">Cuscuta australis</name>
    <dbReference type="NCBI Taxonomy" id="267555"/>
    <lineage>
        <taxon>Eukaryota</taxon>
        <taxon>Viridiplantae</taxon>
        <taxon>Streptophyta</taxon>
        <taxon>Embryophyta</taxon>
        <taxon>Tracheophyta</taxon>
        <taxon>Spermatophyta</taxon>
        <taxon>Magnoliopsida</taxon>
        <taxon>eudicotyledons</taxon>
        <taxon>Gunneridae</taxon>
        <taxon>Pentapetalae</taxon>
        <taxon>asterids</taxon>
        <taxon>lamiids</taxon>
        <taxon>Solanales</taxon>
        <taxon>Convolvulaceae</taxon>
        <taxon>Cuscuteae</taxon>
        <taxon>Cuscuta</taxon>
        <taxon>Cuscuta subgen. Grammica</taxon>
        <taxon>Cuscuta sect. Cleistogrammica</taxon>
    </lineage>
</organism>
<reference evidence="2 3" key="1">
    <citation type="submission" date="2018-06" db="EMBL/GenBank/DDBJ databases">
        <title>The Genome of Cuscuta australis (Dodder) Provides Insight into the Evolution of Plant Parasitism.</title>
        <authorList>
            <person name="Liu H."/>
        </authorList>
    </citation>
    <scope>NUCLEOTIDE SEQUENCE [LARGE SCALE GENOMIC DNA]</scope>
    <source>
        <strain evidence="3">cv. Yunnan</strain>
        <tissue evidence="2">Vines</tissue>
    </source>
</reference>
<dbReference type="AlphaFoldDB" id="A0A328DD53"/>
<evidence type="ECO:0000313" key="2">
    <source>
        <dbReference type="EMBL" id="RAL42458.1"/>
    </source>
</evidence>
<keyword evidence="1" id="KW-0812">Transmembrane</keyword>
<dbReference type="Proteomes" id="UP000249390">
    <property type="component" value="Unassembled WGS sequence"/>
</dbReference>
<protein>
    <submittedName>
        <fullName evidence="2">Uncharacterized protein</fullName>
    </submittedName>
</protein>
<evidence type="ECO:0000313" key="3">
    <source>
        <dbReference type="Proteomes" id="UP000249390"/>
    </source>
</evidence>
<comment type="caution">
    <text evidence="2">The sequence shown here is derived from an EMBL/GenBank/DDBJ whole genome shotgun (WGS) entry which is preliminary data.</text>
</comment>
<name>A0A328DD53_9ASTE</name>
<keyword evidence="1" id="KW-0472">Membrane</keyword>